<reference evidence="11 12" key="1">
    <citation type="journal article" date="2011" name="Stand. Genomic Sci.">
        <title>Draft genome sequence of Caminibacter mediatlanticus strain TB-2, an epsilonproteobacterium isolated from a deep-sea hydrothermal vent.</title>
        <authorList>
            <person name="Giovannelli D."/>
            <person name="Ferriera S."/>
            <person name="Johnson J."/>
            <person name="Kravitz S."/>
            <person name="Perez-Rodriguez I."/>
            <person name="Ricci J."/>
            <person name="O'Brien C."/>
            <person name="Voordeckers J.W."/>
            <person name="Bini E."/>
            <person name="Vetriani C."/>
        </authorList>
    </citation>
    <scope>NUCLEOTIDE SEQUENCE [LARGE SCALE GENOMIC DNA]</scope>
    <source>
        <strain evidence="11 12">TB-2</strain>
    </source>
</reference>
<dbReference type="PANTHER" id="PTHR30221">
    <property type="entry name" value="SMALL-CONDUCTANCE MECHANOSENSITIVE CHANNEL"/>
    <property type="match status" value="1"/>
</dbReference>
<evidence type="ECO:0000256" key="4">
    <source>
        <dbReference type="ARBA" id="ARBA00022692"/>
    </source>
</evidence>
<protein>
    <submittedName>
        <fullName evidence="11">MscS Mechanosensitive ion channel</fullName>
    </submittedName>
</protein>
<feature type="domain" description="Mechanosensitive ion channel transmembrane helices 2/3" evidence="10">
    <location>
        <begin position="59"/>
        <end position="99"/>
    </location>
</feature>
<keyword evidence="3" id="KW-1003">Cell membrane</keyword>
<evidence type="ECO:0000256" key="3">
    <source>
        <dbReference type="ARBA" id="ARBA00022475"/>
    </source>
</evidence>
<dbReference type="InterPro" id="IPR011014">
    <property type="entry name" value="MscS_channel_TM-2"/>
</dbReference>
<dbReference type="GO" id="GO:0008381">
    <property type="term" value="F:mechanosensitive monoatomic ion channel activity"/>
    <property type="evidence" value="ECO:0007669"/>
    <property type="project" value="InterPro"/>
</dbReference>
<dbReference type="SUPFAM" id="SSF50182">
    <property type="entry name" value="Sm-like ribonucleoproteins"/>
    <property type="match status" value="1"/>
</dbReference>
<keyword evidence="5 7" id="KW-1133">Transmembrane helix</keyword>
<comment type="similarity">
    <text evidence="2">Belongs to the MscS (TC 1.A.23) family.</text>
</comment>
<organism evidence="11 12">
    <name type="scientific">Caminibacter mediatlanticus TB-2</name>
    <dbReference type="NCBI Taxonomy" id="391592"/>
    <lineage>
        <taxon>Bacteria</taxon>
        <taxon>Pseudomonadati</taxon>
        <taxon>Campylobacterota</taxon>
        <taxon>Epsilonproteobacteria</taxon>
        <taxon>Nautiliales</taxon>
        <taxon>Nautiliaceae</taxon>
        <taxon>Caminibacter</taxon>
    </lineage>
</organism>
<dbReference type="SUPFAM" id="SSF82689">
    <property type="entry name" value="Mechanosensitive channel protein MscS (YggB), C-terminal domain"/>
    <property type="match status" value="1"/>
</dbReference>
<dbReference type="InterPro" id="IPR011066">
    <property type="entry name" value="MscS_channel_C_sf"/>
</dbReference>
<keyword evidence="6 7" id="KW-0472">Membrane</keyword>
<dbReference type="Gene3D" id="1.10.287.1260">
    <property type="match status" value="1"/>
</dbReference>
<dbReference type="InterPro" id="IPR049142">
    <property type="entry name" value="MS_channel_1st"/>
</dbReference>
<evidence type="ECO:0000256" key="7">
    <source>
        <dbReference type="SAM" id="Phobius"/>
    </source>
</evidence>
<dbReference type="Pfam" id="PF21082">
    <property type="entry name" value="MS_channel_3rd"/>
    <property type="match status" value="1"/>
</dbReference>
<dbReference type="InterPro" id="IPR049278">
    <property type="entry name" value="MS_channel_C"/>
</dbReference>
<feature type="transmembrane region" description="Helical" evidence="7">
    <location>
        <begin position="83"/>
        <end position="114"/>
    </location>
</feature>
<dbReference type="InterPro" id="IPR006685">
    <property type="entry name" value="MscS_channel_2nd"/>
</dbReference>
<dbReference type="InterPro" id="IPR045275">
    <property type="entry name" value="MscS_archaea/bacteria_type"/>
</dbReference>
<feature type="domain" description="Mechanosensitive ion channel MscS C-terminal" evidence="9">
    <location>
        <begin position="173"/>
        <end position="255"/>
    </location>
</feature>
<dbReference type="InterPro" id="IPR008910">
    <property type="entry name" value="MSC_TM_helix"/>
</dbReference>
<feature type="transmembrane region" description="Helical" evidence="7">
    <location>
        <begin position="52"/>
        <end position="77"/>
    </location>
</feature>
<accession>A0AAI9F2C9</accession>
<dbReference type="AlphaFoldDB" id="A0AAI9F2C9"/>
<evidence type="ECO:0000256" key="5">
    <source>
        <dbReference type="ARBA" id="ARBA00022989"/>
    </source>
</evidence>
<dbReference type="SUPFAM" id="SSF82861">
    <property type="entry name" value="Mechanosensitive channel protein MscS (YggB), transmembrane region"/>
    <property type="match status" value="1"/>
</dbReference>
<evidence type="ECO:0000313" key="11">
    <source>
        <dbReference type="EMBL" id="EDM23674.1"/>
    </source>
</evidence>
<keyword evidence="4 7" id="KW-0812">Transmembrane</keyword>
<evidence type="ECO:0000259" key="8">
    <source>
        <dbReference type="Pfam" id="PF00924"/>
    </source>
</evidence>
<dbReference type="GO" id="GO:0005886">
    <property type="term" value="C:plasma membrane"/>
    <property type="evidence" value="ECO:0007669"/>
    <property type="project" value="UniProtKB-SubCell"/>
</dbReference>
<dbReference type="InterPro" id="IPR010920">
    <property type="entry name" value="LSM_dom_sf"/>
</dbReference>
<feature type="domain" description="Mechanosensitive ion channel MscS" evidence="8">
    <location>
        <begin position="102"/>
        <end position="167"/>
    </location>
</feature>
<gene>
    <name evidence="11" type="ORF">CMTB2_05297</name>
</gene>
<dbReference type="Proteomes" id="UP000003288">
    <property type="component" value="Unassembled WGS sequence"/>
</dbReference>
<comment type="subcellular location">
    <subcellularLocation>
        <location evidence="1">Cell membrane</location>
        <topology evidence="1">Multi-pass membrane protein</topology>
    </subcellularLocation>
</comment>
<evidence type="ECO:0000256" key="1">
    <source>
        <dbReference type="ARBA" id="ARBA00004651"/>
    </source>
</evidence>
<evidence type="ECO:0000259" key="10">
    <source>
        <dbReference type="Pfam" id="PF21088"/>
    </source>
</evidence>
<proteinExistence type="inferred from homology"/>
<dbReference type="InterPro" id="IPR023408">
    <property type="entry name" value="MscS_beta-dom_sf"/>
</dbReference>
<name>A0AAI9F2C9_9BACT</name>
<comment type="caution">
    <text evidence="11">The sequence shown here is derived from an EMBL/GenBank/DDBJ whole genome shotgun (WGS) entry which is preliminary data.</text>
</comment>
<evidence type="ECO:0000256" key="2">
    <source>
        <dbReference type="ARBA" id="ARBA00008017"/>
    </source>
</evidence>
<evidence type="ECO:0000313" key="12">
    <source>
        <dbReference type="Proteomes" id="UP000003288"/>
    </source>
</evidence>
<dbReference type="Gene3D" id="3.30.70.100">
    <property type="match status" value="1"/>
</dbReference>
<dbReference type="Pfam" id="PF00924">
    <property type="entry name" value="MS_channel_2nd"/>
    <property type="match status" value="1"/>
</dbReference>
<dbReference type="Pfam" id="PF21088">
    <property type="entry name" value="MS_channel_1st"/>
    <property type="match status" value="1"/>
</dbReference>
<sequence length="269" mass="29250">MEKYQGYIDIAISYGIKIVGAILIFIIGKWIAKLLTNLFRKALQKSNTDETLIKFLGDLIYFALLVLVIIAALGTLGVNTTSFAAIIGAAGLAVGLALQANFSNFGAGVVILFLRPFKVGDFVEAGGATGVVESIGIFNTTIKTGDNRVIIVPNSNIIGGNIVNYSKEPIRRIDLVIGVGYEDDLKLVKHTLEEILKSDERILKDPAPSVALAELADSSVNFNVRPWVKSGDYWAVRSDLLEKIKVIFDEKGINIPYPQMDVHIDQKAA</sequence>
<feature type="transmembrane region" description="Helical" evidence="7">
    <location>
        <begin position="12"/>
        <end position="32"/>
    </location>
</feature>
<dbReference type="Pfam" id="PF05552">
    <property type="entry name" value="MS_channel_1st_1"/>
    <property type="match status" value="1"/>
</dbReference>
<evidence type="ECO:0000256" key="6">
    <source>
        <dbReference type="ARBA" id="ARBA00023136"/>
    </source>
</evidence>
<dbReference type="Gene3D" id="2.30.30.60">
    <property type="match status" value="1"/>
</dbReference>
<dbReference type="PANTHER" id="PTHR30221:SF1">
    <property type="entry name" value="SMALL-CONDUCTANCE MECHANOSENSITIVE CHANNEL"/>
    <property type="match status" value="1"/>
</dbReference>
<dbReference type="EMBL" id="ABCJ01000004">
    <property type="protein sequence ID" value="EDM23674.1"/>
    <property type="molecule type" value="Genomic_DNA"/>
</dbReference>
<dbReference type="RefSeq" id="WP_007474599.1">
    <property type="nucleotide sequence ID" value="NZ_ABCJ01000004.1"/>
</dbReference>
<evidence type="ECO:0000259" key="9">
    <source>
        <dbReference type="Pfam" id="PF21082"/>
    </source>
</evidence>